<gene>
    <name evidence="3" type="ORF">SCH01S_37_00110</name>
</gene>
<sequence>MSFTPEFWLILGLTLVLGWVLGLMSRSGGGRWKRELAAEREAHVATKRDYDARLAEADKRAAEHDRRIAEYERAREVRRDDTVVREGRIDNLDLRPGERIEVDADGNRVIRPIR</sequence>
<evidence type="ECO:0000313" key="3">
    <source>
        <dbReference type="EMBL" id="GAO39658.1"/>
    </source>
</evidence>
<keyword evidence="2" id="KW-0472">Membrane</keyword>
<dbReference type="RefSeq" id="WP_052733878.1">
    <property type="nucleotide sequence ID" value="NZ_BBWU01000037.1"/>
</dbReference>
<dbReference type="STRING" id="1219043.SCH01S_37_00110"/>
<reference evidence="3 4" key="1">
    <citation type="submission" date="2015-04" db="EMBL/GenBank/DDBJ databases">
        <title>Whole genome shotgun sequence of Sphingomonas changbaiensis NBRC 104936.</title>
        <authorList>
            <person name="Katano-Makiyama Y."/>
            <person name="Hosoyama A."/>
            <person name="Hashimoto M."/>
            <person name="Noguchi M."/>
            <person name="Tsuchikane K."/>
            <person name="Ohji S."/>
            <person name="Yamazoe A."/>
            <person name="Ichikawa N."/>
            <person name="Kimura A."/>
            <person name="Fujita N."/>
        </authorList>
    </citation>
    <scope>NUCLEOTIDE SEQUENCE [LARGE SCALE GENOMIC DNA]</scope>
    <source>
        <strain evidence="3 4">NBRC 104936</strain>
    </source>
</reference>
<dbReference type="EMBL" id="BBWU01000037">
    <property type="protein sequence ID" value="GAO39658.1"/>
    <property type="molecule type" value="Genomic_DNA"/>
</dbReference>
<evidence type="ECO:0000256" key="1">
    <source>
        <dbReference type="SAM" id="Coils"/>
    </source>
</evidence>
<evidence type="ECO:0000256" key="2">
    <source>
        <dbReference type="SAM" id="Phobius"/>
    </source>
</evidence>
<proteinExistence type="predicted"/>
<name>A0A0E9MQ84_9SPHN</name>
<feature type="coiled-coil region" evidence="1">
    <location>
        <begin position="47"/>
        <end position="74"/>
    </location>
</feature>
<keyword evidence="2" id="KW-1133">Transmembrane helix</keyword>
<dbReference type="Proteomes" id="UP000033202">
    <property type="component" value="Unassembled WGS sequence"/>
</dbReference>
<keyword evidence="1" id="KW-0175">Coiled coil</keyword>
<dbReference type="AlphaFoldDB" id="A0A0E9MQ84"/>
<comment type="caution">
    <text evidence="3">The sequence shown here is derived from an EMBL/GenBank/DDBJ whole genome shotgun (WGS) entry which is preliminary data.</text>
</comment>
<organism evidence="3 4">
    <name type="scientific">Sphingomonas changbaiensis NBRC 104936</name>
    <dbReference type="NCBI Taxonomy" id="1219043"/>
    <lineage>
        <taxon>Bacteria</taxon>
        <taxon>Pseudomonadati</taxon>
        <taxon>Pseudomonadota</taxon>
        <taxon>Alphaproteobacteria</taxon>
        <taxon>Sphingomonadales</taxon>
        <taxon>Sphingomonadaceae</taxon>
        <taxon>Sphingomonas</taxon>
    </lineage>
</organism>
<evidence type="ECO:0000313" key="4">
    <source>
        <dbReference type="Proteomes" id="UP000033202"/>
    </source>
</evidence>
<keyword evidence="4" id="KW-1185">Reference proteome</keyword>
<protein>
    <submittedName>
        <fullName evidence="3">Uncharacterized protein</fullName>
    </submittedName>
</protein>
<accession>A0A0E9MQ84</accession>
<feature type="transmembrane region" description="Helical" evidence="2">
    <location>
        <begin position="6"/>
        <end position="24"/>
    </location>
</feature>
<keyword evidence="2" id="KW-0812">Transmembrane</keyword>